<comment type="caution">
    <text evidence="14">The sequence shown here is derived from an EMBL/GenBank/DDBJ whole genome shotgun (WGS) entry which is preliminary data.</text>
</comment>
<feature type="compositionally biased region" description="Pro residues" evidence="12">
    <location>
        <begin position="1097"/>
        <end position="1112"/>
    </location>
</feature>
<comment type="similarity">
    <text evidence="2 11">Belongs to the Mediator complex subunit 14 family.</text>
</comment>
<dbReference type="OrthoDB" id="205099at2759"/>
<evidence type="ECO:0000259" key="13">
    <source>
        <dbReference type="Pfam" id="PF08638"/>
    </source>
</evidence>
<dbReference type="InterPro" id="IPR013947">
    <property type="entry name" value="Mediator_Med14"/>
</dbReference>
<gene>
    <name evidence="14" type="ORF">PENDEC_c016G05520</name>
</gene>
<dbReference type="Pfam" id="PF26204">
    <property type="entry name" value="Med14_fung"/>
    <property type="match status" value="1"/>
</dbReference>
<dbReference type="AlphaFoldDB" id="A0A1V6P860"/>
<dbReference type="GO" id="GO:0006357">
    <property type="term" value="P:regulation of transcription by RNA polymerase II"/>
    <property type="evidence" value="ECO:0007669"/>
    <property type="project" value="InterPro"/>
</dbReference>
<feature type="region of interest" description="Disordered" evidence="12">
    <location>
        <begin position="1087"/>
        <end position="1131"/>
    </location>
</feature>
<dbReference type="OMA" id="ITQGYIP"/>
<protein>
    <recommendedName>
        <fullName evidence="4 11">Mediator of RNA polymerase II transcription subunit 14</fullName>
    </recommendedName>
    <alternativeName>
        <fullName evidence="10 11">Mediator complex subunit 14</fullName>
    </alternativeName>
</protein>
<dbReference type="GO" id="GO:0003712">
    <property type="term" value="F:transcription coregulator activity"/>
    <property type="evidence" value="ECO:0007669"/>
    <property type="project" value="UniProtKB-UniRule"/>
</dbReference>
<comment type="subunit">
    <text evidence="3 11">Component of the Mediator complex.</text>
</comment>
<dbReference type="GO" id="GO:0070847">
    <property type="term" value="C:core mediator complex"/>
    <property type="evidence" value="ECO:0007669"/>
    <property type="project" value="TreeGrafter"/>
</dbReference>
<evidence type="ECO:0000313" key="15">
    <source>
        <dbReference type="Proteomes" id="UP000191522"/>
    </source>
</evidence>
<dbReference type="PANTHER" id="PTHR12809">
    <property type="entry name" value="MEDIATOR COMPLEX SUBUNIT"/>
    <property type="match status" value="1"/>
</dbReference>
<evidence type="ECO:0000256" key="9">
    <source>
        <dbReference type="ARBA" id="ARBA00025687"/>
    </source>
</evidence>
<evidence type="ECO:0000256" key="3">
    <source>
        <dbReference type="ARBA" id="ARBA00011837"/>
    </source>
</evidence>
<keyword evidence="8 11" id="KW-0539">Nucleus</keyword>
<evidence type="ECO:0000256" key="5">
    <source>
        <dbReference type="ARBA" id="ARBA00023015"/>
    </source>
</evidence>
<evidence type="ECO:0000256" key="2">
    <source>
        <dbReference type="ARBA" id="ARBA00007813"/>
    </source>
</evidence>
<keyword evidence="6 11" id="KW-0010">Activator</keyword>
<evidence type="ECO:0000256" key="7">
    <source>
        <dbReference type="ARBA" id="ARBA00023163"/>
    </source>
</evidence>
<sequence length="1131" mass="124582">MTTAIVFHGQTVTEAGCVFRAVQRAQEGKAQQGPTRPDEPIGLDMPGVVMDNANVEGSVQRPGLNEATNGAPGNNDKYGQLSASMNGPVHVNGAGRGADTVTQYSKAATQIAGDNALAPFELPHITQGFFPFATLINRAVQQCWNDLSELITELATIQVSSDGSAAPITNGKSPGNQSSENIHKKLRILDFAHAKRAEFIKLLVLSQWSRRAAEVSRLIDIQNFIRTRHQAYDSALQYVGEVKRDLVRAQVANPDLKTALEVLSRGRVASLPDLGYKPPKALTARATLKKLHKINRIISVRLASHDQVPRPLRNYRVHDGRVTFTIPGEFELDLSVAEEAKTSQFFFVDIRFLFSPSSPIPKGRIFNELDAKVNDLLRTEGLMECFNFLHGLVLTNKINILFRQAGDLARGLWSEALRIELLHRTLVVQYWPMRTGPKSWLEIGVQRGPRSNYSQEAGDQVPCLGLRWMRDGQRTNSDAVQFDSDTLSMESILRSVIALHTSHLLVTAYTALKKYNLFSSHALSLRAQLSPTEPGDCYLDIQLTTSRYLRVSVEPLSGTVTLSGTSSALERPEGERAPNKSAIEELLSRVTRLRCLTAVDETESGTKALGLESVNQRGLGLDVRRLFPSSVLRSAFFTHQLWDRRWVAAATSSMDGDSWWLVQLHPAHTTRGAAYAVHDVNAGFPLAHAVSNTLMAQQGPSDFTACAELVYGLTGMLAIYANARCLADLPNAHFYPPLEKLQLGPDLQVPDIFLQYKLSTIPPAFRIALPSVLERGSYLQDTVRLSFHGIDRQCQSAVLMAYGTLRFRIKSLVPLVSKMDPSLLLQDKGGGFALRLLVPAGHSVILGLFERLQRLECVISILQSLIQKGMEPRSLSLSQISFSYGPDKKLSGRFDIDVSGPSLSTYVDVPQALSKADPLFQLLLRVRFDSPSPHRRISESLTVALNHRFSESGVDSILGYMSDTFPLLHCFDQITLKPAQTESSLVHVTVRTPTSFQVHYPRLNSRFRLSARPRQGRSVWVLEDSNRSASPDRSQIIAAVREKVYNSKGDGWQGLGDGAISNIDKVGGLLSRLHECMSACHLVPIKQDVEGKREQPPSGPPRPQGGPMPPKPAKASPQKGGMGKADIIMID</sequence>
<evidence type="ECO:0000313" key="14">
    <source>
        <dbReference type="EMBL" id="OQD73189.1"/>
    </source>
</evidence>
<dbReference type="InterPro" id="IPR055122">
    <property type="entry name" value="Med14_N"/>
</dbReference>
<evidence type="ECO:0000256" key="1">
    <source>
        <dbReference type="ARBA" id="ARBA00004123"/>
    </source>
</evidence>
<dbReference type="Pfam" id="PF08638">
    <property type="entry name" value="Med14"/>
    <property type="match status" value="1"/>
</dbReference>
<evidence type="ECO:0000256" key="8">
    <source>
        <dbReference type="ARBA" id="ARBA00023242"/>
    </source>
</evidence>
<comment type="subcellular location">
    <subcellularLocation>
        <location evidence="1 11">Nucleus</location>
    </subcellularLocation>
</comment>
<evidence type="ECO:0000256" key="11">
    <source>
        <dbReference type="RuleBase" id="RU365082"/>
    </source>
</evidence>
<dbReference type="Proteomes" id="UP000191522">
    <property type="component" value="Unassembled WGS sequence"/>
</dbReference>
<organism evidence="14 15">
    <name type="scientific">Penicillium decumbens</name>
    <dbReference type="NCBI Taxonomy" id="69771"/>
    <lineage>
        <taxon>Eukaryota</taxon>
        <taxon>Fungi</taxon>
        <taxon>Dikarya</taxon>
        <taxon>Ascomycota</taxon>
        <taxon>Pezizomycotina</taxon>
        <taxon>Eurotiomycetes</taxon>
        <taxon>Eurotiomycetidae</taxon>
        <taxon>Eurotiales</taxon>
        <taxon>Aspergillaceae</taxon>
        <taxon>Penicillium</taxon>
    </lineage>
</organism>
<keyword evidence="15" id="KW-1185">Reference proteome</keyword>
<evidence type="ECO:0000256" key="12">
    <source>
        <dbReference type="SAM" id="MobiDB-lite"/>
    </source>
</evidence>
<keyword evidence="7 11" id="KW-0804">Transcription</keyword>
<evidence type="ECO:0000256" key="10">
    <source>
        <dbReference type="ARBA" id="ARBA00032007"/>
    </source>
</evidence>
<proteinExistence type="inferred from homology"/>
<keyword evidence="5 11" id="KW-0805">Transcription regulation</keyword>
<accession>A0A1V6P860</accession>
<feature type="domain" description="Mediator complex subunit MED14 N-terminal" evidence="13">
    <location>
        <begin position="129"/>
        <end position="337"/>
    </location>
</feature>
<dbReference type="GO" id="GO:0016592">
    <property type="term" value="C:mediator complex"/>
    <property type="evidence" value="ECO:0007669"/>
    <property type="project" value="UniProtKB-UniRule"/>
</dbReference>
<evidence type="ECO:0000256" key="4">
    <source>
        <dbReference type="ARBA" id="ARBA00019619"/>
    </source>
</evidence>
<evidence type="ECO:0000256" key="6">
    <source>
        <dbReference type="ARBA" id="ARBA00023159"/>
    </source>
</evidence>
<name>A0A1V6P860_PENDC</name>
<comment type="function">
    <text evidence="9 11">Component of the Mediator complex, a coactivator involved in the regulated transcription of nearly all RNA polymerase II-dependent genes. Mediator functions as a bridge to convey information from gene-specific regulatory proteins to the basal RNA polymerase II transcription machinery. Mediator is recruited to promoters by direct interactions with regulatory proteins and serves as a scaffold for the assembly of a functional preinitiation complex with RNA polymerase II and the general transcription factors.</text>
</comment>
<dbReference type="STRING" id="69771.A0A1V6P860"/>
<reference evidence="15" key="1">
    <citation type="journal article" date="2017" name="Nat. Microbiol.">
        <title>Global analysis of biosynthetic gene clusters reveals vast potential of secondary metabolite production in Penicillium species.</title>
        <authorList>
            <person name="Nielsen J.C."/>
            <person name="Grijseels S."/>
            <person name="Prigent S."/>
            <person name="Ji B."/>
            <person name="Dainat J."/>
            <person name="Nielsen K.F."/>
            <person name="Frisvad J.C."/>
            <person name="Workman M."/>
            <person name="Nielsen J."/>
        </authorList>
    </citation>
    <scope>NUCLEOTIDE SEQUENCE [LARGE SCALE GENOMIC DNA]</scope>
    <source>
        <strain evidence="15">IBT 11843</strain>
    </source>
</reference>
<dbReference type="EMBL" id="MDYL01000016">
    <property type="protein sequence ID" value="OQD73189.1"/>
    <property type="molecule type" value="Genomic_DNA"/>
</dbReference>
<dbReference type="PANTHER" id="PTHR12809:SF2">
    <property type="entry name" value="MEDIATOR OF RNA POLYMERASE II TRANSCRIPTION SUBUNIT 14"/>
    <property type="match status" value="1"/>
</dbReference>